<proteinExistence type="predicted"/>
<dbReference type="Proteomes" id="UP000677913">
    <property type="component" value="Unassembled WGS sequence"/>
</dbReference>
<keyword evidence="4 7" id="KW-1133">Transmembrane helix</keyword>
<keyword evidence="2" id="KW-1003">Cell membrane</keyword>
<dbReference type="AlphaFoldDB" id="A0A8J7WMM0"/>
<dbReference type="InterPro" id="IPR024320">
    <property type="entry name" value="LPG_synthase_C"/>
</dbReference>
<dbReference type="Pfam" id="PF09924">
    <property type="entry name" value="LPG_synthase_C"/>
    <property type="match status" value="1"/>
</dbReference>
<keyword evidence="10" id="KW-1185">Reference proteome</keyword>
<dbReference type="PANTHER" id="PTHR34697:SF2">
    <property type="entry name" value="PHOSPHATIDYLGLYCEROL LYSYLTRANSFERASE"/>
    <property type="match status" value="1"/>
</dbReference>
<feature type="domain" description="Phosphatidylglycerol lysyltransferase C-terminal" evidence="8">
    <location>
        <begin position="230"/>
        <end position="558"/>
    </location>
</feature>
<dbReference type="GO" id="GO:0016755">
    <property type="term" value="F:aminoacyltransferase activity"/>
    <property type="evidence" value="ECO:0007669"/>
    <property type="project" value="TreeGrafter"/>
</dbReference>
<evidence type="ECO:0000256" key="4">
    <source>
        <dbReference type="ARBA" id="ARBA00022989"/>
    </source>
</evidence>
<feature type="transmembrane region" description="Helical" evidence="7">
    <location>
        <begin position="9"/>
        <end position="28"/>
    </location>
</feature>
<feature type="compositionally biased region" description="Polar residues" evidence="6">
    <location>
        <begin position="623"/>
        <end position="635"/>
    </location>
</feature>
<evidence type="ECO:0000256" key="1">
    <source>
        <dbReference type="ARBA" id="ARBA00004651"/>
    </source>
</evidence>
<dbReference type="GO" id="GO:0055091">
    <property type="term" value="P:phospholipid homeostasis"/>
    <property type="evidence" value="ECO:0007669"/>
    <property type="project" value="TreeGrafter"/>
</dbReference>
<evidence type="ECO:0000313" key="9">
    <source>
        <dbReference type="EMBL" id="MBS2962492.1"/>
    </source>
</evidence>
<keyword evidence="5 7" id="KW-0472">Membrane</keyword>
<reference evidence="9" key="1">
    <citation type="submission" date="2021-04" db="EMBL/GenBank/DDBJ databases">
        <title>Genome based classification of Actinospica acidithermotolerans sp. nov., an actinobacterium isolated from an Indonesian hot spring.</title>
        <authorList>
            <person name="Kusuma A.B."/>
            <person name="Putra K.E."/>
            <person name="Nafisah S."/>
            <person name="Loh J."/>
            <person name="Nouioui I."/>
            <person name="Goodfellow M."/>
        </authorList>
    </citation>
    <scope>NUCLEOTIDE SEQUENCE</scope>
    <source>
        <strain evidence="9">DSM 45618</strain>
    </source>
</reference>
<accession>A0A8J7WMM0</accession>
<evidence type="ECO:0000256" key="2">
    <source>
        <dbReference type="ARBA" id="ARBA00022475"/>
    </source>
</evidence>
<feature type="transmembrane region" description="Helical" evidence="7">
    <location>
        <begin position="133"/>
        <end position="154"/>
    </location>
</feature>
<dbReference type="InterPro" id="IPR051211">
    <property type="entry name" value="PG_lysyltransferase"/>
</dbReference>
<feature type="transmembrane region" description="Helical" evidence="7">
    <location>
        <begin position="40"/>
        <end position="63"/>
    </location>
</feature>
<comment type="caution">
    <text evidence="9">The sequence shown here is derived from an EMBL/GenBank/DDBJ whole genome shotgun (WGS) entry which is preliminary data.</text>
</comment>
<comment type="subcellular location">
    <subcellularLocation>
        <location evidence="1">Cell membrane</location>
        <topology evidence="1">Multi-pass membrane protein</topology>
    </subcellularLocation>
</comment>
<name>A0A8J7WMM0_9ACTN</name>
<dbReference type="RefSeq" id="WP_211465208.1">
    <property type="nucleotide sequence ID" value="NZ_JAGSXH010000012.1"/>
</dbReference>
<evidence type="ECO:0000259" key="8">
    <source>
        <dbReference type="Pfam" id="PF09924"/>
    </source>
</evidence>
<evidence type="ECO:0000256" key="5">
    <source>
        <dbReference type="ARBA" id="ARBA00023136"/>
    </source>
</evidence>
<evidence type="ECO:0000256" key="6">
    <source>
        <dbReference type="SAM" id="MobiDB-lite"/>
    </source>
</evidence>
<dbReference type="EMBL" id="JAGSXH010000012">
    <property type="protein sequence ID" value="MBS2962492.1"/>
    <property type="molecule type" value="Genomic_DNA"/>
</dbReference>
<dbReference type="GO" id="GO:0005886">
    <property type="term" value="C:plasma membrane"/>
    <property type="evidence" value="ECO:0007669"/>
    <property type="project" value="UniProtKB-SubCell"/>
</dbReference>
<keyword evidence="3 7" id="KW-0812">Transmembrane</keyword>
<evidence type="ECO:0000313" key="10">
    <source>
        <dbReference type="Proteomes" id="UP000677913"/>
    </source>
</evidence>
<protein>
    <submittedName>
        <fullName evidence="9">DUF2156 domain-containing protein</fullName>
    </submittedName>
</protein>
<feature type="region of interest" description="Disordered" evidence="6">
    <location>
        <begin position="593"/>
        <end position="635"/>
    </location>
</feature>
<organism evidence="9 10">
    <name type="scientific">Actinocrinis puniceicyclus</name>
    <dbReference type="NCBI Taxonomy" id="977794"/>
    <lineage>
        <taxon>Bacteria</taxon>
        <taxon>Bacillati</taxon>
        <taxon>Actinomycetota</taxon>
        <taxon>Actinomycetes</taxon>
        <taxon>Catenulisporales</taxon>
        <taxon>Actinospicaceae</taxon>
        <taxon>Actinocrinis</taxon>
    </lineage>
</organism>
<dbReference type="PANTHER" id="PTHR34697">
    <property type="entry name" value="PHOSPHATIDYLGLYCEROL LYSYLTRANSFERASE"/>
    <property type="match status" value="1"/>
</dbReference>
<sequence length="635" mass="67686">MPGRSRSTVWPFAALFASGGFVLVLYSAEEQPPGWLSRSAVTVCGAAPSGSHALLLGLVLIALAHGLGRRRRVDWMLGLGLVAWSTLAEAQSLATRAPDEPWRLVPLSLTLVSLVRARDRFTVVPDPQRLRQAAAVAGASGVTLVLVGGGGLFAERGRFAAPLSATGLGREFVAAVAANSGPVNFDGPAWLLPGLAVASGLALIAVIATLSAAAPPPDPAEPQQRAAMRTLVAHGDSDTLAPFALRYDKSYVFEDGGRAAIAYRVLAGMAVAAGDPIGDRRAWPAAIDAFLTLSERRGWRPAVLGAGPRSRELWAARGLRGFGIGDEVIIDVASFSLRGRAMRNVRQAVRRTEHSGIWVAVVPERELSPELAAQLRRIHRAWLGRGTPRRPRPDADMVAQGREHGFAMNLDAMAEGRHPDSLLVIAFAADGYAVAFQRYLVAAQAGPRTVLSLDVMPRHRIAPNGVNERLIVAAIEYAAAHEIATVSLNFAAFRTVLEAYRLGGTSSAAADGGPGYGPGRPGLVSRATRRAIHLMDPLIQLESLYRFNAKFRPGWLPRAVLVASWLDLPLFGIAAFGLEFALPYDRRRSRITAPELKHRTRPQPEGAAGRSPAEAGSAGADQANWSAVQRHSSRS</sequence>
<evidence type="ECO:0000256" key="7">
    <source>
        <dbReference type="SAM" id="Phobius"/>
    </source>
</evidence>
<evidence type="ECO:0000256" key="3">
    <source>
        <dbReference type="ARBA" id="ARBA00022692"/>
    </source>
</evidence>
<feature type="transmembrane region" description="Helical" evidence="7">
    <location>
        <begin position="555"/>
        <end position="582"/>
    </location>
</feature>
<gene>
    <name evidence="9" type="ORF">KGA66_05505</name>
</gene>